<keyword evidence="2" id="KW-0238">DNA-binding</keyword>
<evidence type="ECO:0000313" key="2">
    <source>
        <dbReference type="EMBL" id="TQO20501.1"/>
    </source>
</evidence>
<organism evidence="2 3">
    <name type="scientific">Rhodoglobus vestalii</name>
    <dbReference type="NCBI Taxonomy" id="193384"/>
    <lineage>
        <taxon>Bacteria</taxon>
        <taxon>Bacillati</taxon>
        <taxon>Actinomycetota</taxon>
        <taxon>Actinomycetes</taxon>
        <taxon>Micrococcales</taxon>
        <taxon>Microbacteriaceae</taxon>
        <taxon>Rhodoglobus</taxon>
    </lineage>
</organism>
<gene>
    <name evidence="2" type="ORF">FB472_2134</name>
</gene>
<proteinExistence type="predicted"/>
<dbReference type="Proteomes" id="UP000316560">
    <property type="component" value="Unassembled WGS sequence"/>
</dbReference>
<dbReference type="Pfam" id="PF13601">
    <property type="entry name" value="HTH_34"/>
    <property type="match status" value="1"/>
</dbReference>
<comment type="caution">
    <text evidence="2">The sequence shown here is derived from an EMBL/GenBank/DDBJ whole genome shotgun (WGS) entry which is preliminary data.</text>
</comment>
<dbReference type="PANTHER" id="PTHR37318:SF1">
    <property type="entry name" value="BSL7504 PROTEIN"/>
    <property type="match status" value="1"/>
</dbReference>
<dbReference type="RefSeq" id="WP_141990812.1">
    <property type="nucleotide sequence ID" value="NZ_VFRA01000001.1"/>
</dbReference>
<feature type="domain" description="Winged helix DNA-binding" evidence="1">
    <location>
        <begin position="14"/>
        <end position="96"/>
    </location>
</feature>
<dbReference type="InterPro" id="IPR036388">
    <property type="entry name" value="WH-like_DNA-bd_sf"/>
</dbReference>
<accession>A0A8H2KA67</accession>
<evidence type="ECO:0000313" key="3">
    <source>
        <dbReference type="Proteomes" id="UP000316560"/>
    </source>
</evidence>
<dbReference type="GO" id="GO:0003677">
    <property type="term" value="F:DNA binding"/>
    <property type="evidence" value="ECO:0007669"/>
    <property type="project" value="UniProtKB-KW"/>
</dbReference>
<dbReference type="InterPro" id="IPR027395">
    <property type="entry name" value="WH_DNA-bd_dom"/>
</dbReference>
<dbReference type="AlphaFoldDB" id="A0A8H2KA67"/>
<dbReference type="InterPro" id="IPR036390">
    <property type="entry name" value="WH_DNA-bd_sf"/>
</dbReference>
<sequence length="109" mass="11971">MDKVRFDDVIHAPLRLRISGLLRPVDKLDFAVLRNALDVSDATLSKHLKTLIGAGYVVSDKASTSDRGDARRIMWLSLSPAGRDAFDAHVRALQEIAGAVTTDIWRSAD</sequence>
<dbReference type="OrthoDB" id="4952043at2"/>
<dbReference type="Gene3D" id="1.10.10.10">
    <property type="entry name" value="Winged helix-like DNA-binding domain superfamily/Winged helix DNA-binding domain"/>
    <property type="match status" value="1"/>
</dbReference>
<keyword evidence="3" id="KW-1185">Reference proteome</keyword>
<dbReference type="SUPFAM" id="SSF46785">
    <property type="entry name" value="Winged helix' DNA-binding domain"/>
    <property type="match status" value="1"/>
</dbReference>
<dbReference type="PANTHER" id="PTHR37318">
    <property type="entry name" value="BSL7504 PROTEIN"/>
    <property type="match status" value="1"/>
</dbReference>
<reference evidence="2 3" key="1">
    <citation type="submission" date="2019-06" db="EMBL/GenBank/DDBJ databases">
        <title>Sequencing the genomes of 1000 actinobacteria strains.</title>
        <authorList>
            <person name="Klenk H.-P."/>
        </authorList>
    </citation>
    <scope>NUCLEOTIDE SEQUENCE [LARGE SCALE GENOMIC DNA]</scope>
    <source>
        <strain evidence="2 3">DSM 21947</strain>
    </source>
</reference>
<evidence type="ECO:0000259" key="1">
    <source>
        <dbReference type="Pfam" id="PF13601"/>
    </source>
</evidence>
<dbReference type="EMBL" id="VFRA01000001">
    <property type="protein sequence ID" value="TQO20501.1"/>
    <property type="molecule type" value="Genomic_DNA"/>
</dbReference>
<protein>
    <submittedName>
        <fullName evidence="2">Winged helix DNA-binding protein</fullName>
    </submittedName>
</protein>
<name>A0A8H2KA67_9MICO</name>